<evidence type="ECO:0000256" key="8">
    <source>
        <dbReference type="ARBA" id="ARBA00023049"/>
    </source>
</evidence>
<comment type="caution">
    <text evidence="12">The sequence shown here is derived from an EMBL/GenBank/DDBJ whole genome shotgun (WGS) entry which is preliminary data.</text>
</comment>
<evidence type="ECO:0000256" key="10">
    <source>
        <dbReference type="ARBA" id="ARBA00093448"/>
    </source>
</evidence>
<evidence type="ECO:0000256" key="2">
    <source>
        <dbReference type="ARBA" id="ARBA00004776"/>
    </source>
</evidence>
<keyword evidence="3" id="KW-0645">Protease</keyword>
<dbReference type="AlphaFoldDB" id="A0A560FAL2"/>
<dbReference type="PROSITE" id="PS51318">
    <property type="entry name" value="TAT"/>
    <property type="match status" value="1"/>
</dbReference>
<dbReference type="Proteomes" id="UP000319859">
    <property type="component" value="Unassembled WGS sequence"/>
</dbReference>
<protein>
    <recommendedName>
        <fullName evidence="11">Murein endopeptidase K</fullName>
    </recommendedName>
</protein>
<keyword evidence="8" id="KW-0482">Metalloprotease</keyword>
<comment type="cofactor">
    <cofactor evidence="1">
        <name>Zn(2+)</name>
        <dbReference type="ChEBI" id="CHEBI:29105"/>
    </cofactor>
</comment>
<organism evidence="12 13">
    <name type="scientific">Nitrospirillum amazonense</name>
    <dbReference type="NCBI Taxonomy" id="28077"/>
    <lineage>
        <taxon>Bacteria</taxon>
        <taxon>Pseudomonadati</taxon>
        <taxon>Pseudomonadota</taxon>
        <taxon>Alphaproteobacteria</taxon>
        <taxon>Rhodospirillales</taxon>
        <taxon>Azospirillaceae</taxon>
        <taxon>Nitrospirillum</taxon>
    </lineage>
</organism>
<dbReference type="PANTHER" id="PTHR37425">
    <property type="match status" value="1"/>
</dbReference>
<evidence type="ECO:0000256" key="1">
    <source>
        <dbReference type="ARBA" id="ARBA00001947"/>
    </source>
</evidence>
<dbReference type="Gene3D" id="3.30.1380.10">
    <property type="match status" value="1"/>
</dbReference>
<dbReference type="InterPro" id="IPR006311">
    <property type="entry name" value="TAT_signal"/>
</dbReference>
<dbReference type="CDD" id="cd14844">
    <property type="entry name" value="Zn-DD-carboxypeptidase_like"/>
    <property type="match status" value="1"/>
</dbReference>
<name>A0A560FAL2_9PROT</name>
<comment type="similarity">
    <text evidence="10">Belongs to the peptidase M15 family.</text>
</comment>
<dbReference type="SUPFAM" id="SSF55166">
    <property type="entry name" value="Hedgehog/DD-peptidase"/>
    <property type="match status" value="1"/>
</dbReference>
<sequence>MDERHAAARLLTIACDAPSASDASLVASSTPAPTRRGLLAGFAKLATGAALVGGVASPLPALAKAATKHHSGASHGHSAAHGNLMHGDWSNARAATRPLSDNRRVLAFNHLHTGEKLKVTYWADGKYLPTALHDVNSILRDWRTNQTIAMDPKLLDLMFQMQHRLRTNETIQVICGYRCPKTNAMLAANSEGVASHSMHMEGKAIDLDLASKPLARIRQVAVELKQGGVGYYPKSNFVHVDTGRVRQWA</sequence>
<dbReference type="GO" id="GO:0071555">
    <property type="term" value="P:cell wall organization"/>
    <property type="evidence" value="ECO:0007669"/>
    <property type="project" value="UniProtKB-KW"/>
</dbReference>
<evidence type="ECO:0000256" key="7">
    <source>
        <dbReference type="ARBA" id="ARBA00022833"/>
    </source>
</evidence>
<keyword evidence="4" id="KW-0479">Metal-binding</keyword>
<evidence type="ECO:0000256" key="11">
    <source>
        <dbReference type="ARBA" id="ARBA00093666"/>
    </source>
</evidence>
<reference evidence="12 13" key="1">
    <citation type="submission" date="2019-06" db="EMBL/GenBank/DDBJ databases">
        <title>Genomic Encyclopedia of Type Strains, Phase IV (KMG-V): Genome sequencing to study the core and pangenomes of soil and plant-associated prokaryotes.</title>
        <authorList>
            <person name="Whitman W."/>
        </authorList>
    </citation>
    <scope>NUCLEOTIDE SEQUENCE [LARGE SCALE GENOMIC DNA]</scope>
    <source>
        <strain evidence="12 13">BR 11880</strain>
    </source>
</reference>
<dbReference type="InterPro" id="IPR009045">
    <property type="entry name" value="Zn_M74/Hedgehog-like"/>
</dbReference>
<evidence type="ECO:0000256" key="5">
    <source>
        <dbReference type="ARBA" id="ARBA00022729"/>
    </source>
</evidence>
<evidence type="ECO:0000256" key="9">
    <source>
        <dbReference type="ARBA" id="ARBA00023316"/>
    </source>
</evidence>
<dbReference type="PANTHER" id="PTHR37425:SF1">
    <property type="entry name" value="OUTER MEMBRANE PROTEIN"/>
    <property type="match status" value="1"/>
</dbReference>
<dbReference type="GO" id="GO:0006508">
    <property type="term" value="P:proteolysis"/>
    <property type="evidence" value="ECO:0007669"/>
    <property type="project" value="UniProtKB-KW"/>
</dbReference>
<keyword evidence="9" id="KW-0961">Cell wall biogenesis/degradation</keyword>
<evidence type="ECO:0000256" key="3">
    <source>
        <dbReference type="ARBA" id="ARBA00022670"/>
    </source>
</evidence>
<proteinExistence type="inferred from homology"/>
<dbReference type="InterPro" id="IPR010275">
    <property type="entry name" value="MepK"/>
</dbReference>
<keyword evidence="6" id="KW-0378">Hydrolase</keyword>
<comment type="pathway">
    <text evidence="2">Cell wall biogenesis; cell wall polysaccharide biosynthesis.</text>
</comment>
<gene>
    <name evidence="12" type="ORF">FBZ89_10915</name>
</gene>
<dbReference type="GO" id="GO:0046872">
    <property type="term" value="F:metal ion binding"/>
    <property type="evidence" value="ECO:0007669"/>
    <property type="project" value="UniProtKB-KW"/>
</dbReference>
<keyword evidence="7" id="KW-0862">Zinc</keyword>
<evidence type="ECO:0000256" key="4">
    <source>
        <dbReference type="ARBA" id="ARBA00022723"/>
    </source>
</evidence>
<evidence type="ECO:0000313" key="13">
    <source>
        <dbReference type="Proteomes" id="UP000319859"/>
    </source>
</evidence>
<dbReference type="EMBL" id="VITN01000009">
    <property type="protein sequence ID" value="TWB18636.1"/>
    <property type="molecule type" value="Genomic_DNA"/>
</dbReference>
<dbReference type="Pfam" id="PF05951">
    <property type="entry name" value="Peptidase_M15_2"/>
    <property type="match status" value="1"/>
</dbReference>
<evidence type="ECO:0000313" key="12">
    <source>
        <dbReference type="EMBL" id="TWB18636.1"/>
    </source>
</evidence>
<evidence type="ECO:0000256" key="6">
    <source>
        <dbReference type="ARBA" id="ARBA00022801"/>
    </source>
</evidence>
<keyword evidence="5" id="KW-0732">Signal</keyword>
<dbReference type="GO" id="GO:0008237">
    <property type="term" value="F:metallopeptidase activity"/>
    <property type="evidence" value="ECO:0007669"/>
    <property type="project" value="UniProtKB-KW"/>
</dbReference>
<accession>A0A560FAL2</accession>